<dbReference type="Proteomes" id="UP000789702">
    <property type="component" value="Unassembled WGS sequence"/>
</dbReference>
<feature type="non-terminal residue" evidence="1">
    <location>
        <position position="1"/>
    </location>
</feature>
<name>A0ACA9MZ07_9GLOM</name>
<accession>A0ACA9MZ07</accession>
<dbReference type="EMBL" id="CAJVPU010011569">
    <property type="protein sequence ID" value="CAG8615833.1"/>
    <property type="molecule type" value="Genomic_DNA"/>
</dbReference>
<organism evidence="1 2">
    <name type="scientific">Dentiscutata heterogama</name>
    <dbReference type="NCBI Taxonomy" id="1316150"/>
    <lineage>
        <taxon>Eukaryota</taxon>
        <taxon>Fungi</taxon>
        <taxon>Fungi incertae sedis</taxon>
        <taxon>Mucoromycota</taxon>
        <taxon>Glomeromycotina</taxon>
        <taxon>Glomeromycetes</taxon>
        <taxon>Diversisporales</taxon>
        <taxon>Gigasporaceae</taxon>
        <taxon>Dentiscutata</taxon>
    </lineage>
</organism>
<comment type="caution">
    <text evidence="1">The sequence shown here is derived from an EMBL/GenBank/DDBJ whole genome shotgun (WGS) entry which is preliminary data.</text>
</comment>
<gene>
    <name evidence="1" type="ORF">DHETER_LOCUS7819</name>
</gene>
<reference evidence="1" key="1">
    <citation type="submission" date="2021-06" db="EMBL/GenBank/DDBJ databases">
        <authorList>
            <person name="Kallberg Y."/>
            <person name="Tangrot J."/>
            <person name="Rosling A."/>
        </authorList>
    </citation>
    <scope>NUCLEOTIDE SEQUENCE</scope>
    <source>
        <strain evidence="1">IL203A</strain>
    </source>
</reference>
<evidence type="ECO:0000313" key="2">
    <source>
        <dbReference type="Proteomes" id="UP000789702"/>
    </source>
</evidence>
<sequence length="129" mass="14702">DTPMQLDTNSQLKIETNPQIPALQDLLSTGDQTELTNPYLPDPRAHTEAMEVKRMFENPQNSDLAWDNPWVPILNTDHELALQTDWIKISTDRKSQSKPPLPSTLQEVLSYTKSIQMPEDIHIPAKEQS</sequence>
<evidence type="ECO:0000313" key="1">
    <source>
        <dbReference type="EMBL" id="CAG8615833.1"/>
    </source>
</evidence>
<keyword evidence="2" id="KW-1185">Reference proteome</keyword>
<proteinExistence type="predicted"/>
<protein>
    <submittedName>
        <fullName evidence="1">2100_t:CDS:1</fullName>
    </submittedName>
</protein>